<dbReference type="InterPro" id="IPR022755">
    <property type="entry name" value="Znf_C2H2_jaz"/>
</dbReference>
<dbReference type="PANTHER" id="PTHR44029:SF1">
    <property type="entry name" value="DNAJ HOMOLOG SUBFAMILY C MEMBER 21"/>
    <property type="match status" value="1"/>
</dbReference>
<dbReference type="InterPro" id="IPR003604">
    <property type="entry name" value="Matrin/U1-like-C_Znf_C2H2"/>
</dbReference>
<gene>
    <name evidence="6" type="ORF">KIN20_000466</name>
</gene>
<dbReference type="GO" id="GO:0003676">
    <property type="term" value="F:nucleic acid binding"/>
    <property type="evidence" value="ECO:0007669"/>
    <property type="project" value="InterPro"/>
</dbReference>
<dbReference type="SUPFAM" id="SSF57667">
    <property type="entry name" value="beta-beta-alpha zinc fingers"/>
    <property type="match status" value="1"/>
</dbReference>
<feature type="region of interest" description="Disordered" evidence="4">
    <location>
        <begin position="76"/>
        <end position="102"/>
    </location>
</feature>
<dbReference type="InterPro" id="IPR051964">
    <property type="entry name" value="Chaperone_stress_response"/>
</dbReference>
<dbReference type="Gene3D" id="3.30.160.60">
    <property type="entry name" value="Classic Zinc Finger"/>
    <property type="match status" value="1"/>
</dbReference>
<reference evidence="6" key="1">
    <citation type="submission" date="2021-06" db="EMBL/GenBank/DDBJ databases">
        <title>Parelaphostrongylus tenuis whole genome reference sequence.</title>
        <authorList>
            <person name="Garwood T.J."/>
            <person name="Larsen P.A."/>
            <person name="Fountain-Jones N.M."/>
            <person name="Garbe J.R."/>
            <person name="Macchietto M.G."/>
            <person name="Kania S.A."/>
            <person name="Gerhold R.W."/>
            <person name="Richards J.E."/>
            <person name="Wolf T.M."/>
        </authorList>
    </citation>
    <scope>NUCLEOTIDE SEQUENCE</scope>
    <source>
        <strain evidence="6">MNPRO001-30</strain>
        <tissue evidence="6">Meninges</tissue>
    </source>
</reference>
<evidence type="ECO:0000256" key="3">
    <source>
        <dbReference type="ARBA" id="ARBA00022833"/>
    </source>
</evidence>
<evidence type="ECO:0000313" key="7">
    <source>
        <dbReference type="Proteomes" id="UP001196413"/>
    </source>
</evidence>
<sequence length="220" mass="24994">MAAHREHIEELLQQLADEEPLTNLEDEDGEELPYCVVCDKTFKTMNAMVNHENSKQHRKQLTELKRHMKAEDQALFEDRSAEVSPQNEEQRGKKAKRRARKKKTCDGDIDWETCLAKKLAEACVAEDSQSLEEKNTLLTAARKAEKKKKKGDKKDSDVVTNTTPSAPVNNGPKTGTCDKCKQVFESRTKLFEHLKLTGHATIKVSAVPQPTPKNKKDRRK</sequence>
<dbReference type="Proteomes" id="UP001196413">
    <property type="component" value="Unassembled WGS sequence"/>
</dbReference>
<keyword evidence="2" id="KW-0863">Zinc-finger</keyword>
<evidence type="ECO:0000313" key="6">
    <source>
        <dbReference type="EMBL" id="KAJ1345843.1"/>
    </source>
</evidence>
<evidence type="ECO:0000256" key="2">
    <source>
        <dbReference type="ARBA" id="ARBA00022771"/>
    </source>
</evidence>
<evidence type="ECO:0000256" key="1">
    <source>
        <dbReference type="ARBA" id="ARBA00022723"/>
    </source>
</evidence>
<feature type="compositionally biased region" description="Polar residues" evidence="4">
    <location>
        <begin position="158"/>
        <end position="173"/>
    </location>
</feature>
<feature type="region of interest" description="Disordered" evidence="4">
    <location>
        <begin position="199"/>
        <end position="220"/>
    </location>
</feature>
<dbReference type="SMART" id="SM00451">
    <property type="entry name" value="ZnF_U1"/>
    <property type="match status" value="1"/>
</dbReference>
<dbReference type="EMBL" id="JAHQIW010000075">
    <property type="protein sequence ID" value="KAJ1345843.1"/>
    <property type="molecule type" value="Genomic_DNA"/>
</dbReference>
<organism evidence="6 7">
    <name type="scientific">Parelaphostrongylus tenuis</name>
    <name type="common">Meningeal worm</name>
    <dbReference type="NCBI Taxonomy" id="148309"/>
    <lineage>
        <taxon>Eukaryota</taxon>
        <taxon>Metazoa</taxon>
        <taxon>Ecdysozoa</taxon>
        <taxon>Nematoda</taxon>
        <taxon>Chromadorea</taxon>
        <taxon>Rhabditida</taxon>
        <taxon>Rhabditina</taxon>
        <taxon>Rhabditomorpha</taxon>
        <taxon>Strongyloidea</taxon>
        <taxon>Metastrongylidae</taxon>
        <taxon>Parelaphostrongylus</taxon>
    </lineage>
</organism>
<feature type="domain" description="C2H2-type" evidence="5">
    <location>
        <begin position="177"/>
        <end position="199"/>
    </location>
</feature>
<protein>
    <recommendedName>
        <fullName evidence="5">C2H2-type domain-containing protein</fullName>
    </recommendedName>
</protein>
<comment type="caution">
    <text evidence="6">The sequence shown here is derived from an EMBL/GenBank/DDBJ whole genome shotgun (WGS) entry which is preliminary data.</text>
</comment>
<dbReference type="GO" id="GO:0005737">
    <property type="term" value="C:cytoplasm"/>
    <property type="evidence" value="ECO:0007669"/>
    <property type="project" value="TreeGrafter"/>
</dbReference>
<feature type="compositionally biased region" description="Basic residues" evidence="4">
    <location>
        <begin position="93"/>
        <end position="102"/>
    </location>
</feature>
<dbReference type="PROSITE" id="PS00028">
    <property type="entry name" value="ZINC_FINGER_C2H2_1"/>
    <property type="match status" value="2"/>
</dbReference>
<dbReference type="PANTHER" id="PTHR44029">
    <property type="entry name" value="DNAJ HOMOLOG SUBFAMILY C MEMBER 21"/>
    <property type="match status" value="1"/>
</dbReference>
<keyword evidence="3" id="KW-0862">Zinc</keyword>
<dbReference type="SMART" id="SM00355">
    <property type="entry name" value="ZnF_C2H2"/>
    <property type="match status" value="2"/>
</dbReference>
<dbReference type="AlphaFoldDB" id="A0AAD5LW59"/>
<dbReference type="InterPro" id="IPR036236">
    <property type="entry name" value="Znf_C2H2_sf"/>
</dbReference>
<evidence type="ECO:0000256" key="4">
    <source>
        <dbReference type="SAM" id="MobiDB-lite"/>
    </source>
</evidence>
<dbReference type="InterPro" id="IPR013087">
    <property type="entry name" value="Znf_C2H2_type"/>
</dbReference>
<feature type="region of interest" description="Disordered" evidence="4">
    <location>
        <begin position="143"/>
        <end position="177"/>
    </location>
</feature>
<accession>A0AAD5LW59</accession>
<evidence type="ECO:0000259" key="5">
    <source>
        <dbReference type="PROSITE" id="PS00028"/>
    </source>
</evidence>
<proteinExistence type="predicted"/>
<name>A0AAD5LW59_PARTN</name>
<dbReference type="Pfam" id="PF12171">
    <property type="entry name" value="zf-C2H2_jaz"/>
    <property type="match status" value="1"/>
</dbReference>
<dbReference type="GO" id="GO:0008270">
    <property type="term" value="F:zinc ion binding"/>
    <property type="evidence" value="ECO:0007669"/>
    <property type="project" value="UniProtKB-KW"/>
</dbReference>
<feature type="domain" description="C2H2-type" evidence="5">
    <location>
        <begin position="35"/>
        <end position="57"/>
    </location>
</feature>
<keyword evidence="7" id="KW-1185">Reference proteome</keyword>
<keyword evidence="1" id="KW-0479">Metal-binding</keyword>